<evidence type="ECO:0000313" key="6">
    <source>
        <dbReference type="Proteomes" id="UP001321766"/>
    </source>
</evidence>
<name>A0ABN6SEQ8_9BIFI</name>
<dbReference type="SUPFAM" id="SSF46689">
    <property type="entry name" value="Homeodomain-like"/>
    <property type="match status" value="1"/>
</dbReference>
<evidence type="ECO:0000256" key="2">
    <source>
        <dbReference type="PROSITE-ProRule" id="PRU00335"/>
    </source>
</evidence>
<dbReference type="PROSITE" id="PS50977">
    <property type="entry name" value="HTH_TETR_2"/>
    <property type="match status" value="1"/>
</dbReference>
<dbReference type="InterPro" id="IPR001647">
    <property type="entry name" value="HTH_TetR"/>
</dbReference>
<dbReference type="PANTHER" id="PTHR43479:SF7">
    <property type="entry name" value="TETR-FAMILY TRANSCRIPTIONAL REGULATOR"/>
    <property type="match status" value="1"/>
</dbReference>
<dbReference type="Gene3D" id="1.10.357.10">
    <property type="entry name" value="Tetracycline Repressor, domain 2"/>
    <property type="match status" value="1"/>
</dbReference>
<feature type="domain" description="HTH tetR-type" evidence="4">
    <location>
        <begin position="11"/>
        <end position="71"/>
    </location>
</feature>
<organism evidence="5 6">
    <name type="scientific">Bombiscardovia nodaiensis</name>
    <dbReference type="NCBI Taxonomy" id="2932181"/>
    <lineage>
        <taxon>Bacteria</taxon>
        <taxon>Bacillati</taxon>
        <taxon>Actinomycetota</taxon>
        <taxon>Actinomycetes</taxon>
        <taxon>Bifidobacteriales</taxon>
        <taxon>Bifidobacteriaceae</taxon>
        <taxon>Bombiscardovia</taxon>
    </lineage>
</organism>
<evidence type="ECO:0000259" key="4">
    <source>
        <dbReference type="PROSITE" id="PS50977"/>
    </source>
</evidence>
<dbReference type="InterPro" id="IPR039532">
    <property type="entry name" value="TetR_C_Firmicutes"/>
</dbReference>
<feature type="DNA-binding region" description="H-T-H motif" evidence="2">
    <location>
        <begin position="34"/>
        <end position="53"/>
    </location>
</feature>
<feature type="region of interest" description="Disordered" evidence="3">
    <location>
        <begin position="189"/>
        <end position="212"/>
    </location>
</feature>
<feature type="compositionally biased region" description="Polar residues" evidence="3">
    <location>
        <begin position="202"/>
        <end position="212"/>
    </location>
</feature>
<evidence type="ECO:0000256" key="1">
    <source>
        <dbReference type="ARBA" id="ARBA00023125"/>
    </source>
</evidence>
<sequence length="212" mass="24414">MVNTKNNQRFRDTEVRMEAAMLHLLKEREFSKISVSSICKRAEVNRSTFYAHFCDIPEMLSVMEDTLADELLARYASPKGPRNQMFSRDSFIPFLQHIKEHQYFYRIILGTRKAFPLETGYEPLLNMVIRPLCERAGIESEDDILYYLTYFEAGFSVILKRWLDQGCKKSEEEFASTITNCIPAILSPKTQASSAGKPPKQQARNGQGPQNE</sequence>
<dbReference type="InterPro" id="IPR009057">
    <property type="entry name" value="Homeodomain-like_sf"/>
</dbReference>
<accession>A0ABN6SEQ8</accession>
<evidence type="ECO:0000313" key="5">
    <source>
        <dbReference type="EMBL" id="BDR53687.1"/>
    </source>
</evidence>
<reference evidence="5 6" key="1">
    <citation type="journal article" date="2023" name="Microbiol. Spectr.">
        <title>Symbiosis of Carpenter Bees with Uncharacterized Lactic Acid Bacteria Showing NAD Auxotrophy.</title>
        <authorList>
            <person name="Kawasaki S."/>
            <person name="Ozawa K."/>
            <person name="Mori T."/>
            <person name="Yamamoto A."/>
            <person name="Ito M."/>
            <person name="Ohkuma M."/>
            <person name="Sakamoto M."/>
            <person name="Matsutani M."/>
        </authorList>
    </citation>
    <scope>NUCLEOTIDE SEQUENCE [LARGE SCALE GENOMIC DNA]</scope>
    <source>
        <strain evidence="5 6">Kim37-2</strain>
    </source>
</reference>
<keyword evidence="6" id="KW-1185">Reference proteome</keyword>
<keyword evidence="1 2" id="KW-0238">DNA-binding</keyword>
<dbReference type="PANTHER" id="PTHR43479">
    <property type="entry name" value="ACREF/ENVCD OPERON REPRESSOR-RELATED"/>
    <property type="match status" value="1"/>
</dbReference>
<evidence type="ECO:0000256" key="3">
    <source>
        <dbReference type="SAM" id="MobiDB-lite"/>
    </source>
</evidence>
<protein>
    <submittedName>
        <fullName evidence="5">TetR family transcriptional regulator</fullName>
    </submittedName>
</protein>
<gene>
    <name evidence="5" type="ORF">KIM372_15940</name>
</gene>
<proteinExistence type="predicted"/>
<dbReference type="InterPro" id="IPR050624">
    <property type="entry name" value="HTH-type_Tx_Regulator"/>
</dbReference>
<dbReference type="EMBL" id="AP026798">
    <property type="protein sequence ID" value="BDR53687.1"/>
    <property type="molecule type" value="Genomic_DNA"/>
</dbReference>
<dbReference type="Pfam" id="PF14278">
    <property type="entry name" value="TetR_C_8"/>
    <property type="match status" value="1"/>
</dbReference>
<dbReference type="Proteomes" id="UP001321766">
    <property type="component" value="Chromosome"/>
</dbReference>